<dbReference type="PANTHER" id="PTHR33990">
    <property type="entry name" value="PROTEIN YJDN-RELATED"/>
    <property type="match status" value="1"/>
</dbReference>
<keyword evidence="3" id="KW-1185">Reference proteome</keyword>
<dbReference type="InterPro" id="IPR009725">
    <property type="entry name" value="3_dmu_93_MTrfase"/>
</dbReference>
<evidence type="ECO:0000313" key="2">
    <source>
        <dbReference type="EMBL" id="PDV98828.1"/>
    </source>
</evidence>
<dbReference type="PIRSF" id="PIRSF021700">
    <property type="entry name" value="3_dmu_93_MTrfase"/>
    <property type="match status" value="1"/>
</dbReference>
<name>A0A2H3KXW4_9CHLR</name>
<dbReference type="CDD" id="cd06588">
    <property type="entry name" value="PhnB_like"/>
    <property type="match status" value="1"/>
</dbReference>
<sequence length="149" mass="16081">MTPSSSVAVCLWYDSNAEEAARFYTSLLPNSAILSVSPVMVTFTLDGVPFQALNGGPQFKPTEAASIAVTTKDQQETDYLWSALTADGGEEGQCAWLKDRFGVSWQIVPQILSKLLGSPDRQAANRATQAMLQMSKIDIETLESAFNGA</sequence>
<dbReference type="RefSeq" id="WP_097653279.1">
    <property type="nucleotide sequence ID" value="NZ_LYXE01000090.1"/>
</dbReference>
<dbReference type="InterPro" id="IPR028973">
    <property type="entry name" value="PhnB-like"/>
</dbReference>
<comment type="caution">
    <text evidence="2">The sequence shown here is derived from an EMBL/GenBank/DDBJ whole genome shotgun (WGS) entry which is preliminary data.</text>
</comment>
<gene>
    <name evidence="2" type="ORF">A9Q02_02530</name>
</gene>
<dbReference type="PANTHER" id="PTHR33990:SF2">
    <property type="entry name" value="PHNB-LIKE DOMAIN-CONTAINING PROTEIN"/>
    <property type="match status" value="1"/>
</dbReference>
<dbReference type="Pfam" id="PF06983">
    <property type="entry name" value="3-dmu-9_3-mt"/>
    <property type="match status" value="1"/>
</dbReference>
<organism evidence="2 3">
    <name type="scientific">Candidatus Chloroploca asiatica</name>
    <dbReference type="NCBI Taxonomy" id="1506545"/>
    <lineage>
        <taxon>Bacteria</taxon>
        <taxon>Bacillati</taxon>
        <taxon>Chloroflexota</taxon>
        <taxon>Chloroflexia</taxon>
        <taxon>Chloroflexales</taxon>
        <taxon>Chloroflexineae</taxon>
        <taxon>Oscillochloridaceae</taxon>
        <taxon>Candidatus Chloroploca</taxon>
    </lineage>
</organism>
<feature type="domain" description="PhnB-like" evidence="1">
    <location>
        <begin position="7"/>
        <end position="108"/>
    </location>
</feature>
<dbReference type="EMBL" id="LYXE01000090">
    <property type="protein sequence ID" value="PDV98828.1"/>
    <property type="molecule type" value="Genomic_DNA"/>
</dbReference>
<dbReference type="OrthoDB" id="9806473at2"/>
<dbReference type="SUPFAM" id="SSF54593">
    <property type="entry name" value="Glyoxalase/Bleomycin resistance protein/Dihydroxybiphenyl dioxygenase"/>
    <property type="match status" value="1"/>
</dbReference>
<dbReference type="Proteomes" id="UP000220922">
    <property type="component" value="Unassembled WGS sequence"/>
</dbReference>
<reference evidence="2 3" key="1">
    <citation type="submission" date="2016-05" db="EMBL/GenBank/DDBJ databases">
        <authorList>
            <person name="Lavstsen T."/>
            <person name="Jespersen J.S."/>
        </authorList>
    </citation>
    <scope>NUCLEOTIDE SEQUENCE [LARGE SCALE GENOMIC DNA]</scope>
    <source>
        <strain evidence="2 3">B7-9</strain>
    </source>
</reference>
<protein>
    <recommendedName>
        <fullName evidence="1">PhnB-like domain-containing protein</fullName>
    </recommendedName>
</protein>
<evidence type="ECO:0000313" key="3">
    <source>
        <dbReference type="Proteomes" id="UP000220922"/>
    </source>
</evidence>
<dbReference type="AlphaFoldDB" id="A0A2H3KXW4"/>
<evidence type="ECO:0000259" key="1">
    <source>
        <dbReference type="Pfam" id="PF06983"/>
    </source>
</evidence>
<dbReference type="InterPro" id="IPR029068">
    <property type="entry name" value="Glyas_Bleomycin-R_OHBP_Dase"/>
</dbReference>
<proteinExistence type="predicted"/>
<accession>A0A2H3KXW4</accession>
<dbReference type="Gene3D" id="3.10.180.10">
    <property type="entry name" value="2,3-Dihydroxybiphenyl 1,2-Dioxygenase, domain 1"/>
    <property type="match status" value="1"/>
</dbReference>